<organism evidence="1 2">
    <name type="scientific">Phyllosticta citriasiana</name>
    <dbReference type="NCBI Taxonomy" id="595635"/>
    <lineage>
        <taxon>Eukaryota</taxon>
        <taxon>Fungi</taxon>
        <taxon>Dikarya</taxon>
        <taxon>Ascomycota</taxon>
        <taxon>Pezizomycotina</taxon>
        <taxon>Dothideomycetes</taxon>
        <taxon>Dothideomycetes incertae sedis</taxon>
        <taxon>Botryosphaeriales</taxon>
        <taxon>Phyllostictaceae</taxon>
        <taxon>Phyllosticta</taxon>
    </lineage>
</organism>
<gene>
    <name evidence="1" type="ORF">IWZ03DRAFT_401724</name>
</gene>
<proteinExistence type="predicted"/>
<evidence type="ECO:0000313" key="2">
    <source>
        <dbReference type="Proteomes" id="UP001363622"/>
    </source>
</evidence>
<reference evidence="1 2" key="1">
    <citation type="submission" date="2024-04" db="EMBL/GenBank/DDBJ databases">
        <title>Phyllosticta paracitricarpa is synonymous to the EU quarantine fungus P. citricarpa based on phylogenomic analyses.</title>
        <authorList>
            <consortium name="Lawrence Berkeley National Laboratory"/>
            <person name="Van Ingen-Buijs V.A."/>
            <person name="Van Westerhoven A.C."/>
            <person name="Haridas S."/>
            <person name="Skiadas P."/>
            <person name="Martin F."/>
            <person name="Groenewald J.Z."/>
            <person name="Crous P.W."/>
            <person name="Seidl M.F."/>
        </authorList>
    </citation>
    <scope>NUCLEOTIDE SEQUENCE [LARGE SCALE GENOMIC DNA]</scope>
    <source>
        <strain evidence="1 2">CBS 123371</strain>
    </source>
</reference>
<evidence type="ECO:0008006" key="3">
    <source>
        <dbReference type="Google" id="ProtNLM"/>
    </source>
</evidence>
<name>A0ABR1KB72_9PEZI</name>
<accession>A0ABR1KB72</accession>
<dbReference type="Proteomes" id="UP001363622">
    <property type="component" value="Unassembled WGS sequence"/>
</dbReference>
<comment type="caution">
    <text evidence="1">The sequence shown here is derived from an EMBL/GenBank/DDBJ whole genome shotgun (WGS) entry which is preliminary data.</text>
</comment>
<keyword evidence="2" id="KW-1185">Reference proteome</keyword>
<sequence>MSLLNQLLEASRACVPGLLILFPQRLHLCCALGCVCCNVAPWLFFDHQNRHLSNACLKIILGCAFFRSSFL</sequence>
<protein>
    <recommendedName>
        <fullName evidence="3">Secreted protein</fullName>
    </recommendedName>
</protein>
<evidence type="ECO:0000313" key="1">
    <source>
        <dbReference type="EMBL" id="KAK7511437.1"/>
    </source>
</evidence>
<dbReference type="EMBL" id="JBBPHU010000012">
    <property type="protein sequence ID" value="KAK7511437.1"/>
    <property type="molecule type" value="Genomic_DNA"/>
</dbReference>